<proteinExistence type="inferred from homology"/>
<comment type="similarity">
    <text evidence="2">Belongs to the ATPase delta chain family.</text>
</comment>
<comment type="subcellular location">
    <subcellularLocation>
        <location evidence="1">Membrane</location>
    </subcellularLocation>
</comment>
<sequence>MATKIVISKVSEPYADALLELAKANNCVDAITADVNDLLTFLTSVPLLASYFENPVISMANKKELVNTVMGSKLNPYMLKFLQFLIDRRRIAFFETIGERYLELVYEFADIKVVTVKTVVPLSYRQERRIIRELKEFTSAKEIRLIREVDKSILGGLVIKIDSQVIDISLKGQLRQISSSLDTTLVF</sequence>
<keyword evidence="4" id="KW-0375">Hydrogen ion transport</keyword>
<evidence type="ECO:0000256" key="1">
    <source>
        <dbReference type="ARBA" id="ARBA00004370"/>
    </source>
</evidence>
<reference evidence="9" key="1">
    <citation type="journal article" date="2012" name="Curr. Biol.">
        <title>Global distribution of a wild alga revealed by targeted metagenomics.</title>
        <authorList>
            <person name="Worden A.Z."/>
            <person name="Janouskovec J."/>
            <person name="McRose D."/>
            <person name="Engman A."/>
            <person name="Welsh R.M."/>
            <person name="Malfatti S."/>
            <person name="Tringe S.G."/>
            <person name="Keeling P.J."/>
        </authorList>
    </citation>
    <scope>NUCLEOTIDE SEQUENCE</scope>
</reference>
<evidence type="ECO:0000256" key="7">
    <source>
        <dbReference type="ARBA" id="ARBA00023136"/>
    </source>
</evidence>
<keyword evidence="7" id="KW-0472">Membrane</keyword>
<accession>J9QUJ5</accession>
<dbReference type="Pfam" id="PF00213">
    <property type="entry name" value="OSCP"/>
    <property type="match status" value="1"/>
</dbReference>
<evidence type="ECO:0000256" key="4">
    <source>
        <dbReference type="ARBA" id="ARBA00022781"/>
    </source>
</evidence>
<dbReference type="HAMAP" id="MF_01416">
    <property type="entry name" value="ATP_synth_delta_bact"/>
    <property type="match status" value="1"/>
</dbReference>
<dbReference type="InterPro" id="IPR000711">
    <property type="entry name" value="ATPase_OSCP/dsu"/>
</dbReference>
<keyword evidence="9" id="KW-0934">Plastid</keyword>
<dbReference type="InterPro" id="IPR026015">
    <property type="entry name" value="ATP_synth_OSCP/delta_N_sf"/>
</dbReference>
<evidence type="ECO:0000256" key="8">
    <source>
        <dbReference type="ARBA" id="ARBA00023310"/>
    </source>
</evidence>
<keyword evidence="5" id="KW-0406">Ion transport</keyword>
<name>J9QUJ5_9STRA</name>
<dbReference type="AlphaFoldDB" id="J9QUJ5"/>
<dbReference type="GO" id="GO:0016020">
    <property type="term" value="C:membrane"/>
    <property type="evidence" value="ECO:0007669"/>
    <property type="project" value="UniProtKB-SubCell"/>
</dbReference>
<dbReference type="PANTHER" id="PTHR11910">
    <property type="entry name" value="ATP SYNTHASE DELTA CHAIN"/>
    <property type="match status" value="1"/>
</dbReference>
<dbReference type="SUPFAM" id="SSF47928">
    <property type="entry name" value="N-terminal domain of the delta subunit of the F1F0-ATP synthase"/>
    <property type="match status" value="1"/>
</dbReference>
<keyword evidence="6" id="KW-0793">Thylakoid</keyword>
<organism evidence="9">
    <name type="scientific">uncultured Pelagomonas</name>
    <dbReference type="NCBI Taxonomy" id="660917"/>
    <lineage>
        <taxon>Eukaryota</taxon>
        <taxon>Sar</taxon>
        <taxon>Stramenopiles</taxon>
        <taxon>Ochrophyta</taxon>
        <taxon>Pelagophyceae</taxon>
        <taxon>Pelagomonadales</taxon>
        <taxon>Pelagomonadaceae</taxon>
        <taxon>Pelagomonas</taxon>
        <taxon>environmental samples</taxon>
    </lineage>
</organism>
<geneLocation type="plastid" evidence="9"/>
<dbReference type="EMBL" id="JX297813">
    <property type="protein sequence ID" value="AFR24830.1"/>
    <property type="molecule type" value="Genomic_DNA"/>
</dbReference>
<dbReference type="Gene3D" id="1.10.520.20">
    <property type="entry name" value="N-terminal domain of the delta subunit of the F1F0-ATP synthase"/>
    <property type="match status" value="1"/>
</dbReference>
<gene>
    <name evidence="9" type="primary">atpD</name>
</gene>
<protein>
    <submittedName>
        <fullName evidence="9">ATP synthase CF1 delta chain</fullName>
    </submittedName>
</protein>
<evidence type="ECO:0000256" key="2">
    <source>
        <dbReference type="ARBA" id="ARBA00007046"/>
    </source>
</evidence>
<dbReference type="PRINTS" id="PR00125">
    <property type="entry name" value="ATPASEDELTA"/>
</dbReference>
<evidence type="ECO:0000256" key="6">
    <source>
        <dbReference type="ARBA" id="ARBA00023078"/>
    </source>
</evidence>
<keyword evidence="8" id="KW-0066">ATP synthesis</keyword>
<evidence type="ECO:0000256" key="5">
    <source>
        <dbReference type="ARBA" id="ARBA00023065"/>
    </source>
</evidence>
<dbReference type="GO" id="GO:0046933">
    <property type="term" value="F:proton-transporting ATP synthase activity, rotational mechanism"/>
    <property type="evidence" value="ECO:0007669"/>
    <property type="project" value="InterPro"/>
</dbReference>
<dbReference type="NCBIfam" id="TIGR01145">
    <property type="entry name" value="ATP_synt_delta"/>
    <property type="match status" value="1"/>
</dbReference>
<evidence type="ECO:0000313" key="9">
    <source>
        <dbReference type="EMBL" id="AFR24830.1"/>
    </source>
</evidence>
<evidence type="ECO:0000256" key="3">
    <source>
        <dbReference type="ARBA" id="ARBA00022448"/>
    </source>
</evidence>
<keyword evidence="3" id="KW-0813">Transport</keyword>